<name>A0A3B0CM17_9BACL</name>
<sequence>MELIKVNGQDQLDKCLRLRKEVFVAEQNVPEELEIDEYDIPGGECAHLLLTDEGIPVATARVKHYDAETAKIQRVAVARERRGQGLGKRIMEGAERLADRLGYRYAILDAQVQAEPFYGRLGYVTISDEPFDDAGIQHVRMRKQLSGN</sequence>
<dbReference type="Pfam" id="PF13673">
    <property type="entry name" value="Acetyltransf_10"/>
    <property type="match status" value="1"/>
</dbReference>
<dbReference type="GO" id="GO:0004343">
    <property type="term" value="F:glucosamine 6-phosphate N-acetyltransferase activity"/>
    <property type="evidence" value="ECO:0007669"/>
    <property type="project" value="TreeGrafter"/>
</dbReference>
<evidence type="ECO:0000259" key="1">
    <source>
        <dbReference type="PROSITE" id="PS51186"/>
    </source>
</evidence>
<protein>
    <submittedName>
        <fullName evidence="2">GNAT family N-acetyltransferase</fullName>
    </submittedName>
</protein>
<dbReference type="InterPro" id="IPR000182">
    <property type="entry name" value="GNAT_dom"/>
</dbReference>
<dbReference type="SUPFAM" id="SSF55729">
    <property type="entry name" value="Acyl-CoA N-acyltransferases (Nat)"/>
    <property type="match status" value="1"/>
</dbReference>
<organism evidence="2 3">
    <name type="scientific">Paenibacillus ginsengarvi</name>
    <dbReference type="NCBI Taxonomy" id="400777"/>
    <lineage>
        <taxon>Bacteria</taxon>
        <taxon>Bacillati</taxon>
        <taxon>Bacillota</taxon>
        <taxon>Bacilli</taxon>
        <taxon>Bacillales</taxon>
        <taxon>Paenibacillaceae</taxon>
        <taxon>Paenibacillus</taxon>
    </lineage>
</organism>
<dbReference type="PROSITE" id="PS51186">
    <property type="entry name" value="GNAT"/>
    <property type="match status" value="1"/>
</dbReference>
<keyword evidence="3" id="KW-1185">Reference proteome</keyword>
<feature type="domain" description="N-acetyltransferase" evidence="1">
    <location>
        <begin position="1"/>
        <end position="146"/>
    </location>
</feature>
<keyword evidence="2" id="KW-0808">Transferase</keyword>
<reference evidence="2 3" key="1">
    <citation type="journal article" date="2007" name="Int. J. Syst. Evol. Microbiol.">
        <title>Paenibacillus ginsengarvi sp. nov., isolated from soil from ginseng cultivation.</title>
        <authorList>
            <person name="Yoon M.H."/>
            <person name="Ten L.N."/>
            <person name="Im W.T."/>
        </authorList>
    </citation>
    <scope>NUCLEOTIDE SEQUENCE [LARGE SCALE GENOMIC DNA]</scope>
    <source>
        <strain evidence="2 3">KCTC 13059</strain>
    </source>
</reference>
<dbReference type="PANTHER" id="PTHR13355">
    <property type="entry name" value="GLUCOSAMINE 6-PHOSPHATE N-ACETYLTRANSFERASE"/>
    <property type="match status" value="1"/>
</dbReference>
<dbReference type="PANTHER" id="PTHR13355:SF11">
    <property type="entry name" value="GLUCOSAMINE 6-PHOSPHATE N-ACETYLTRANSFERASE"/>
    <property type="match status" value="1"/>
</dbReference>
<dbReference type="CDD" id="cd04301">
    <property type="entry name" value="NAT_SF"/>
    <property type="match status" value="1"/>
</dbReference>
<dbReference type="InterPro" id="IPR016181">
    <property type="entry name" value="Acyl_CoA_acyltransferase"/>
</dbReference>
<proteinExistence type="predicted"/>
<dbReference type="AlphaFoldDB" id="A0A3B0CM17"/>
<dbReference type="Proteomes" id="UP000282311">
    <property type="component" value="Unassembled WGS sequence"/>
</dbReference>
<dbReference type="RefSeq" id="WP_120745422.1">
    <property type="nucleotide sequence ID" value="NZ_RBAH01000001.1"/>
</dbReference>
<evidence type="ECO:0000313" key="3">
    <source>
        <dbReference type="Proteomes" id="UP000282311"/>
    </source>
</evidence>
<comment type="caution">
    <text evidence="2">The sequence shown here is derived from an EMBL/GenBank/DDBJ whole genome shotgun (WGS) entry which is preliminary data.</text>
</comment>
<accession>A0A3B0CM17</accession>
<dbReference type="Gene3D" id="3.40.630.30">
    <property type="match status" value="1"/>
</dbReference>
<dbReference type="EMBL" id="RBAH01000001">
    <property type="protein sequence ID" value="RKN86715.1"/>
    <property type="molecule type" value="Genomic_DNA"/>
</dbReference>
<gene>
    <name evidence="2" type="ORF">D7M11_01800</name>
</gene>
<evidence type="ECO:0000313" key="2">
    <source>
        <dbReference type="EMBL" id="RKN86715.1"/>
    </source>
</evidence>
<dbReference type="InterPro" id="IPR039143">
    <property type="entry name" value="GNPNAT1-like"/>
</dbReference>
<dbReference type="OrthoDB" id="9796171at2"/>